<dbReference type="InterPro" id="IPR003594">
    <property type="entry name" value="HATPase_dom"/>
</dbReference>
<proteinExistence type="predicted"/>
<dbReference type="Proteomes" id="UP000019243">
    <property type="component" value="Unassembled WGS sequence"/>
</dbReference>
<dbReference type="SUPFAM" id="SSF47384">
    <property type="entry name" value="Homodimeric domain of signal transducing histidine kinase"/>
    <property type="match status" value="1"/>
</dbReference>
<keyword evidence="7" id="KW-0418">Kinase</keyword>
<evidence type="ECO:0000313" key="12">
    <source>
        <dbReference type="EMBL" id="EUJ38390.1"/>
    </source>
</evidence>
<protein>
    <recommendedName>
        <fullName evidence="3">histidine kinase</fullName>
        <ecNumber evidence="3">2.7.13.3</ecNumber>
    </recommendedName>
</protein>
<keyword evidence="9" id="KW-0902">Two-component regulatory system</keyword>
<keyword evidence="6" id="KW-0547">Nucleotide-binding</keyword>
<dbReference type="SMART" id="SM00388">
    <property type="entry name" value="HisKA"/>
    <property type="match status" value="1"/>
</dbReference>
<organism evidence="12 13">
    <name type="scientific">Brochothrix campestris FSL F6-1037</name>
    <dbReference type="NCBI Taxonomy" id="1265861"/>
    <lineage>
        <taxon>Bacteria</taxon>
        <taxon>Bacillati</taxon>
        <taxon>Bacillota</taxon>
        <taxon>Bacilli</taxon>
        <taxon>Bacillales</taxon>
        <taxon>Listeriaceae</taxon>
        <taxon>Brochothrix</taxon>
    </lineage>
</organism>
<dbReference type="InterPro" id="IPR036097">
    <property type="entry name" value="HisK_dim/P_sf"/>
</dbReference>
<dbReference type="Pfam" id="PF00512">
    <property type="entry name" value="HisKA"/>
    <property type="match status" value="1"/>
</dbReference>
<dbReference type="PANTHER" id="PTHR45453">
    <property type="entry name" value="PHOSPHATE REGULON SENSOR PROTEIN PHOR"/>
    <property type="match status" value="1"/>
</dbReference>
<comment type="caution">
    <text evidence="12">The sequence shown here is derived from an EMBL/GenBank/DDBJ whole genome shotgun (WGS) entry which is preliminary data.</text>
</comment>
<dbReference type="Gene3D" id="1.10.287.130">
    <property type="match status" value="1"/>
</dbReference>
<dbReference type="InterPro" id="IPR036890">
    <property type="entry name" value="HATPase_C_sf"/>
</dbReference>
<evidence type="ECO:0000259" key="11">
    <source>
        <dbReference type="PROSITE" id="PS50109"/>
    </source>
</evidence>
<reference evidence="12 13" key="1">
    <citation type="submission" date="2012-12" db="EMBL/GenBank/DDBJ databases">
        <title>Novel taxa of Listeriaceae from agricultural environments in the United States.</title>
        <authorList>
            <person name="den Bakker H.C."/>
            <person name="Allred A."/>
            <person name="Warchocki S."/>
            <person name="Wright E.M."/>
            <person name="Burrell A."/>
            <person name="Nightingale K.K."/>
            <person name="Kephart D."/>
            <person name="Wiedmann M."/>
        </authorList>
    </citation>
    <scope>NUCLEOTIDE SEQUENCE [LARGE SCALE GENOMIC DNA]</scope>
    <source>
        <strain evidence="12 13">FSL F6-1037</strain>
    </source>
</reference>
<keyword evidence="4" id="KW-0597">Phosphoprotein</keyword>
<dbReference type="STRING" id="1265861.BCAMP_09001"/>
<dbReference type="Gene3D" id="3.30.565.10">
    <property type="entry name" value="Histidine kinase-like ATPase, C-terminal domain"/>
    <property type="match status" value="1"/>
</dbReference>
<dbReference type="PANTHER" id="PTHR45453:SF1">
    <property type="entry name" value="PHOSPHATE REGULON SENSOR PROTEIN PHOR"/>
    <property type="match status" value="1"/>
</dbReference>
<keyword evidence="8" id="KW-0067">ATP-binding</keyword>
<dbReference type="SUPFAM" id="SSF55874">
    <property type="entry name" value="ATPase domain of HSP90 chaperone/DNA topoisomerase II/histidine kinase"/>
    <property type="match status" value="1"/>
</dbReference>
<evidence type="ECO:0000256" key="5">
    <source>
        <dbReference type="ARBA" id="ARBA00022679"/>
    </source>
</evidence>
<dbReference type="SMART" id="SM00387">
    <property type="entry name" value="HATPase_c"/>
    <property type="match status" value="1"/>
</dbReference>
<dbReference type="GO" id="GO:0000155">
    <property type="term" value="F:phosphorelay sensor kinase activity"/>
    <property type="evidence" value="ECO:0007669"/>
    <property type="project" value="InterPro"/>
</dbReference>
<dbReference type="InterPro" id="IPR050351">
    <property type="entry name" value="BphY/WalK/GraS-like"/>
</dbReference>
<evidence type="ECO:0000256" key="2">
    <source>
        <dbReference type="ARBA" id="ARBA00004370"/>
    </source>
</evidence>
<dbReference type="InterPro" id="IPR005467">
    <property type="entry name" value="His_kinase_dom"/>
</dbReference>
<comment type="subcellular location">
    <subcellularLocation>
        <location evidence="2">Membrane</location>
    </subcellularLocation>
</comment>
<sequence length="432" mass="50281">MYGIRKWVNLVARGKRKKQQILQLISIVMFAYIFSNCLTTWVYYQNYNNSMNILAEIATKSGQDGVDIVIDILKDNNLDSIEQGKQLLEKYGYLKNVENVLYQQFLQNIAVTAGGTFFLFVILFSLLWLWQRMILQKDKARFLQIENTLVNFRENNYEVKLELDDDDEDEQEKIKYQLDVLGHYMKLLKEEARLEKEGTKELVSDISHQLKTPVAALDACFSVLLRDNLSEEEQKEFRIRCRNALDGLEVLLQSLLQISKMEVGLIQIDKKKLPLLETIITAVNRVYPNAIEKDIELVFDFDETLENYEIMQDKKWLSEALINILDNAIKYSPTHSEIAIRLQKRTGIVRIEIEDQGIGIPKEEYHKVFQRFFRGSLPEVKEESGSGIGLFLSREIIEQHHGTITVSSNFDMEVGFNHRHGSKFVIQLLEKK</sequence>
<feature type="transmembrane region" description="Helical" evidence="10">
    <location>
        <begin position="21"/>
        <end position="44"/>
    </location>
</feature>
<keyword evidence="10" id="KW-0812">Transmembrane</keyword>
<keyword evidence="13" id="KW-1185">Reference proteome</keyword>
<keyword evidence="5" id="KW-0808">Transferase</keyword>
<dbReference type="EMBL" id="AODH01000036">
    <property type="protein sequence ID" value="EUJ38390.1"/>
    <property type="molecule type" value="Genomic_DNA"/>
</dbReference>
<name>W7CNY0_9LIST</name>
<dbReference type="OrthoDB" id="9780487at2"/>
<evidence type="ECO:0000256" key="8">
    <source>
        <dbReference type="ARBA" id="ARBA00022840"/>
    </source>
</evidence>
<keyword evidence="10" id="KW-0472">Membrane</keyword>
<dbReference type="GO" id="GO:0016036">
    <property type="term" value="P:cellular response to phosphate starvation"/>
    <property type="evidence" value="ECO:0007669"/>
    <property type="project" value="TreeGrafter"/>
</dbReference>
<dbReference type="AlphaFoldDB" id="W7CNY0"/>
<feature type="domain" description="Histidine kinase" evidence="11">
    <location>
        <begin position="205"/>
        <end position="432"/>
    </location>
</feature>
<evidence type="ECO:0000256" key="9">
    <source>
        <dbReference type="ARBA" id="ARBA00023012"/>
    </source>
</evidence>
<evidence type="ECO:0000256" key="10">
    <source>
        <dbReference type="SAM" id="Phobius"/>
    </source>
</evidence>
<dbReference type="GO" id="GO:0004721">
    <property type="term" value="F:phosphoprotein phosphatase activity"/>
    <property type="evidence" value="ECO:0007669"/>
    <property type="project" value="TreeGrafter"/>
</dbReference>
<dbReference type="PATRIC" id="fig|1265861.3.peg.1765"/>
<dbReference type="PROSITE" id="PS50109">
    <property type="entry name" value="HIS_KIN"/>
    <property type="match status" value="1"/>
</dbReference>
<dbReference type="GO" id="GO:0005886">
    <property type="term" value="C:plasma membrane"/>
    <property type="evidence" value="ECO:0007669"/>
    <property type="project" value="TreeGrafter"/>
</dbReference>
<keyword evidence="10" id="KW-1133">Transmembrane helix</keyword>
<dbReference type="InterPro" id="IPR003661">
    <property type="entry name" value="HisK_dim/P_dom"/>
</dbReference>
<dbReference type="Pfam" id="PF02518">
    <property type="entry name" value="HATPase_c"/>
    <property type="match status" value="1"/>
</dbReference>
<evidence type="ECO:0000313" key="13">
    <source>
        <dbReference type="Proteomes" id="UP000019243"/>
    </source>
</evidence>
<gene>
    <name evidence="12" type="ORF">BCAMP_09001</name>
</gene>
<dbReference type="CDD" id="cd00075">
    <property type="entry name" value="HATPase"/>
    <property type="match status" value="1"/>
</dbReference>
<evidence type="ECO:0000256" key="3">
    <source>
        <dbReference type="ARBA" id="ARBA00012438"/>
    </source>
</evidence>
<dbReference type="GO" id="GO:0005524">
    <property type="term" value="F:ATP binding"/>
    <property type="evidence" value="ECO:0007669"/>
    <property type="project" value="UniProtKB-KW"/>
</dbReference>
<dbReference type="InterPro" id="IPR004358">
    <property type="entry name" value="Sig_transdc_His_kin-like_C"/>
</dbReference>
<evidence type="ECO:0000256" key="4">
    <source>
        <dbReference type="ARBA" id="ARBA00022553"/>
    </source>
</evidence>
<evidence type="ECO:0000256" key="7">
    <source>
        <dbReference type="ARBA" id="ARBA00022777"/>
    </source>
</evidence>
<dbReference type="EC" id="2.7.13.3" evidence="3"/>
<dbReference type="CDD" id="cd00082">
    <property type="entry name" value="HisKA"/>
    <property type="match status" value="1"/>
</dbReference>
<comment type="catalytic activity">
    <reaction evidence="1">
        <text>ATP + protein L-histidine = ADP + protein N-phospho-L-histidine.</text>
        <dbReference type="EC" id="2.7.13.3"/>
    </reaction>
</comment>
<dbReference type="PRINTS" id="PR00344">
    <property type="entry name" value="BCTRLSENSOR"/>
</dbReference>
<accession>W7CNY0</accession>
<evidence type="ECO:0000256" key="6">
    <source>
        <dbReference type="ARBA" id="ARBA00022741"/>
    </source>
</evidence>
<evidence type="ECO:0000256" key="1">
    <source>
        <dbReference type="ARBA" id="ARBA00000085"/>
    </source>
</evidence>
<feature type="transmembrane region" description="Helical" evidence="10">
    <location>
        <begin position="109"/>
        <end position="130"/>
    </location>
</feature>